<dbReference type="InterPro" id="IPR006311">
    <property type="entry name" value="TAT_signal"/>
</dbReference>
<feature type="signal peptide" evidence="2">
    <location>
        <begin position="1"/>
        <end position="32"/>
    </location>
</feature>
<dbReference type="PROSITE" id="PS51318">
    <property type="entry name" value="TAT"/>
    <property type="match status" value="1"/>
</dbReference>
<feature type="chain" id="PRO_5002551816" description="Tripartite tricarboxylate transporter substrate binding protein" evidence="2">
    <location>
        <begin position="33"/>
        <end position="329"/>
    </location>
</feature>
<evidence type="ECO:0000313" key="4">
    <source>
        <dbReference type="Proteomes" id="UP000035352"/>
    </source>
</evidence>
<dbReference type="InterPro" id="IPR005064">
    <property type="entry name" value="BUG"/>
</dbReference>
<dbReference type="PANTHER" id="PTHR42928:SF5">
    <property type="entry name" value="BLR1237 PROTEIN"/>
    <property type="match status" value="1"/>
</dbReference>
<dbReference type="EMBL" id="CP011371">
    <property type="protein sequence ID" value="AKJ31793.1"/>
    <property type="molecule type" value="Genomic_DNA"/>
</dbReference>
<dbReference type="InterPro" id="IPR042100">
    <property type="entry name" value="Bug_dom1"/>
</dbReference>
<protein>
    <recommendedName>
        <fullName evidence="5">Tripartite tricarboxylate transporter substrate binding protein</fullName>
    </recommendedName>
</protein>
<name>A0A0G3BUY3_9BURK</name>
<dbReference type="KEGG" id="pbh:AAW51_5102"/>
<reference evidence="3 4" key="1">
    <citation type="submission" date="2015-05" db="EMBL/GenBank/DDBJ databases">
        <authorList>
            <person name="Tang B."/>
            <person name="Yu Y."/>
        </authorList>
    </citation>
    <scope>NUCLEOTIDE SEQUENCE [LARGE SCALE GENOMIC DNA]</scope>
    <source>
        <strain evidence="3 4">DSM 7029</strain>
    </source>
</reference>
<evidence type="ECO:0000256" key="2">
    <source>
        <dbReference type="SAM" id="SignalP"/>
    </source>
</evidence>
<dbReference type="Gene3D" id="3.40.190.150">
    <property type="entry name" value="Bordetella uptake gene, domain 1"/>
    <property type="match status" value="1"/>
</dbReference>
<dbReference type="AlphaFoldDB" id="A0A0G3BUY3"/>
<evidence type="ECO:0000313" key="3">
    <source>
        <dbReference type="EMBL" id="AKJ31793.1"/>
    </source>
</evidence>
<dbReference type="Pfam" id="PF03401">
    <property type="entry name" value="TctC"/>
    <property type="match status" value="1"/>
</dbReference>
<dbReference type="SUPFAM" id="SSF53850">
    <property type="entry name" value="Periplasmic binding protein-like II"/>
    <property type="match status" value="1"/>
</dbReference>
<keyword evidence="4" id="KW-1185">Reference proteome</keyword>
<dbReference type="STRING" id="413882.AAW51_5102"/>
<gene>
    <name evidence="3" type="ORF">AAW51_5102</name>
</gene>
<organism evidence="3 4">
    <name type="scientific">Caldimonas brevitalea</name>
    <dbReference type="NCBI Taxonomy" id="413882"/>
    <lineage>
        <taxon>Bacteria</taxon>
        <taxon>Pseudomonadati</taxon>
        <taxon>Pseudomonadota</taxon>
        <taxon>Betaproteobacteria</taxon>
        <taxon>Burkholderiales</taxon>
        <taxon>Sphaerotilaceae</taxon>
        <taxon>Caldimonas</taxon>
    </lineage>
</organism>
<dbReference type="PANTHER" id="PTHR42928">
    <property type="entry name" value="TRICARBOXYLATE-BINDING PROTEIN"/>
    <property type="match status" value="1"/>
</dbReference>
<keyword evidence="2" id="KW-0732">Signal</keyword>
<dbReference type="PIRSF" id="PIRSF017082">
    <property type="entry name" value="YflP"/>
    <property type="match status" value="1"/>
</dbReference>
<dbReference type="Proteomes" id="UP000035352">
    <property type="component" value="Chromosome"/>
</dbReference>
<sequence>MDTLSSSFARRRLLRGFAALLGACAALPAAHAQTWPTRPITLVVPFPAGSATDLLARVLAEQMSRQLKQPVVIDNKAGANGTIGTAAVARAAPDGYTLLAATSTTHAANASLYRRLQYDPIKDFTPISRLAQIPFVMLVHPQVPAQTPQALVAHARQNPGKLAWGSGSSGSLIPGSAFVAANRLDMLHVPYKGVPPAVMDTVGGAIQVTFADFSTALPQVKAGKLRALAVTSAQPHPMLPGVGPMSAVVPGFEMTAWFALYAPADTPAAVVDKLNRAAAAALRDRGAQQKLAPGGFEVTLSSPAELGLFAAKETLKWAKAVKEAGIAVE</sequence>
<evidence type="ECO:0000256" key="1">
    <source>
        <dbReference type="ARBA" id="ARBA00006987"/>
    </source>
</evidence>
<proteinExistence type="inferred from homology"/>
<dbReference type="OrthoDB" id="8678477at2"/>
<evidence type="ECO:0008006" key="5">
    <source>
        <dbReference type="Google" id="ProtNLM"/>
    </source>
</evidence>
<dbReference type="PATRIC" id="fig|413882.6.peg.5328"/>
<dbReference type="CDD" id="cd13578">
    <property type="entry name" value="PBP2_Bug27"/>
    <property type="match status" value="1"/>
</dbReference>
<accession>A0A0G3BUY3</accession>
<dbReference type="Gene3D" id="3.40.190.10">
    <property type="entry name" value="Periplasmic binding protein-like II"/>
    <property type="match status" value="1"/>
</dbReference>
<dbReference type="RefSeq" id="WP_047196859.1">
    <property type="nucleotide sequence ID" value="NZ_CP011371.1"/>
</dbReference>
<comment type="similarity">
    <text evidence="1">Belongs to the UPF0065 (bug) family.</text>
</comment>